<dbReference type="Proteomes" id="UP000029733">
    <property type="component" value="Unassembled WGS sequence"/>
</dbReference>
<name>A0A4U8T8S1_9HELI</name>
<protein>
    <submittedName>
        <fullName evidence="1">Uncharacterized protein</fullName>
    </submittedName>
</protein>
<organism evidence="1 2">
    <name type="scientific">Helicobacter jaachi</name>
    <dbReference type="NCBI Taxonomy" id="1677920"/>
    <lineage>
        <taxon>Bacteria</taxon>
        <taxon>Pseudomonadati</taxon>
        <taxon>Campylobacterota</taxon>
        <taxon>Epsilonproteobacteria</taxon>
        <taxon>Campylobacterales</taxon>
        <taxon>Helicobacteraceae</taxon>
        <taxon>Helicobacter</taxon>
    </lineage>
</organism>
<keyword evidence="2" id="KW-1185">Reference proteome</keyword>
<accession>A0A4U8T8S1</accession>
<dbReference type="RefSeq" id="WP_052058186.1">
    <property type="nucleotide sequence ID" value="NZ_JRPR02000006.1"/>
</dbReference>
<comment type="caution">
    <text evidence="1">The sequence shown here is derived from an EMBL/GenBank/DDBJ whole genome shotgun (WGS) entry which is preliminary data.</text>
</comment>
<proteinExistence type="predicted"/>
<reference evidence="1 2" key="1">
    <citation type="journal article" date="2014" name="Genome Announc.">
        <title>Draft genome sequences of eight enterohepatic helicobacter species isolated from both laboratory and wild rodents.</title>
        <authorList>
            <person name="Sheh A."/>
            <person name="Shen Z."/>
            <person name="Fox J.G."/>
        </authorList>
    </citation>
    <scope>NUCLEOTIDE SEQUENCE [LARGE SCALE GENOMIC DNA]</scope>
    <source>
        <strain evidence="1 2">MIT 09-6949</strain>
    </source>
</reference>
<sequence>MKVAIDCVSPLVQSSLNAFLKHYLASQEECDFIITDDMQKVSQKPLCFVGDDECCHIHKPFTQKSLLKDIQAFYEQHLDKFATPHESITLHETATLNELATQDTESSLSALKAFEPPMSAPQYPHDDLEDKIQALCEQSAKELAHKIMTLLKHQS</sequence>
<evidence type="ECO:0000313" key="1">
    <source>
        <dbReference type="EMBL" id="TLD96109.1"/>
    </source>
</evidence>
<dbReference type="OrthoDB" id="5361883at2"/>
<dbReference type="EMBL" id="JRPR02000006">
    <property type="protein sequence ID" value="TLD96109.1"/>
    <property type="molecule type" value="Genomic_DNA"/>
</dbReference>
<evidence type="ECO:0000313" key="2">
    <source>
        <dbReference type="Proteomes" id="UP000029733"/>
    </source>
</evidence>
<gene>
    <name evidence="1" type="ORF">LS71_007660</name>
</gene>
<dbReference type="AlphaFoldDB" id="A0A4U8T8S1"/>